<dbReference type="Pfam" id="PF01189">
    <property type="entry name" value="Methyltr_RsmB-F"/>
    <property type="match status" value="1"/>
</dbReference>
<keyword evidence="7 14" id="KW-0489">Methyltransferase</keyword>
<keyword evidence="10 14" id="KW-0694">RNA-binding</keyword>
<dbReference type="InterPro" id="IPR035926">
    <property type="entry name" value="NusB-like_sf"/>
</dbReference>
<feature type="active site" description="Nucleophile" evidence="14">
    <location>
        <position position="381"/>
    </location>
</feature>
<evidence type="ECO:0000256" key="2">
    <source>
        <dbReference type="ARBA" id="ARBA00004496"/>
    </source>
</evidence>
<evidence type="ECO:0000256" key="3">
    <source>
        <dbReference type="ARBA" id="ARBA00007494"/>
    </source>
</evidence>
<keyword evidence="5" id="KW-0963">Cytoplasm</keyword>
<keyword evidence="15" id="KW-0175">Coiled coil</keyword>
<comment type="subcellular location">
    <subcellularLocation>
        <location evidence="2">Cytoplasm</location>
    </subcellularLocation>
</comment>
<feature type="binding site" evidence="14">
    <location>
        <position position="309"/>
    </location>
    <ligand>
        <name>S-adenosyl-L-methionine</name>
        <dbReference type="ChEBI" id="CHEBI:59789"/>
    </ligand>
</feature>
<dbReference type="EMBL" id="JAATNW010000006">
    <property type="protein sequence ID" value="NMH60603.1"/>
    <property type="molecule type" value="Genomic_DNA"/>
</dbReference>
<comment type="catalytic activity">
    <reaction evidence="13">
        <text>cytidine(967) in 16S rRNA + S-adenosyl-L-methionine = 5-methylcytidine(967) in 16S rRNA + S-adenosyl-L-homocysteine + H(+)</text>
        <dbReference type="Rhea" id="RHEA:42748"/>
        <dbReference type="Rhea" id="RHEA-COMP:10219"/>
        <dbReference type="Rhea" id="RHEA-COMP:10220"/>
        <dbReference type="ChEBI" id="CHEBI:15378"/>
        <dbReference type="ChEBI" id="CHEBI:57856"/>
        <dbReference type="ChEBI" id="CHEBI:59789"/>
        <dbReference type="ChEBI" id="CHEBI:74483"/>
        <dbReference type="ChEBI" id="CHEBI:82748"/>
        <dbReference type="EC" id="2.1.1.176"/>
    </reaction>
</comment>
<feature type="domain" description="SAM-dependent MTase RsmB/NOP-type" evidence="16">
    <location>
        <begin position="169"/>
        <end position="438"/>
    </location>
</feature>
<evidence type="ECO:0000256" key="15">
    <source>
        <dbReference type="SAM" id="Coils"/>
    </source>
</evidence>
<feature type="binding site" evidence="14">
    <location>
        <begin position="259"/>
        <end position="265"/>
    </location>
    <ligand>
        <name>S-adenosyl-L-methionine</name>
        <dbReference type="ChEBI" id="CHEBI:59789"/>
    </ligand>
</feature>
<accession>A0ABX1R292</accession>
<dbReference type="InterPro" id="IPR018314">
    <property type="entry name" value="RsmB/NOL1/NOP2-like_CS"/>
</dbReference>
<keyword evidence="9 14" id="KW-0949">S-adenosyl-L-methionine</keyword>
<evidence type="ECO:0000256" key="1">
    <source>
        <dbReference type="ARBA" id="ARBA00002724"/>
    </source>
</evidence>
<evidence type="ECO:0000256" key="14">
    <source>
        <dbReference type="PROSITE-ProRule" id="PRU01023"/>
    </source>
</evidence>
<keyword evidence="8 14" id="KW-0808">Transferase</keyword>
<evidence type="ECO:0000256" key="11">
    <source>
        <dbReference type="ARBA" id="ARBA00030399"/>
    </source>
</evidence>
<dbReference type="GO" id="GO:0008168">
    <property type="term" value="F:methyltransferase activity"/>
    <property type="evidence" value="ECO:0007669"/>
    <property type="project" value="UniProtKB-KW"/>
</dbReference>
<dbReference type="PROSITE" id="PS01153">
    <property type="entry name" value="NOL1_NOP2_SUN"/>
    <property type="match status" value="1"/>
</dbReference>
<evidence type="ECO:0000256" key="10">
    <source>
        <dbReference type="ARBA" id="ARBA00022884"/>
    </source>
</evidence>
<dbReference type="PANTHER" id="PTHR22807:SF61">
    <property type="entry name" value="NOL1_NOP2_SUN FAMILY PROTEIN _ ANTITERMINATION NUSB DOMAIN-CONTAINING PROTEIN"/>
    <property type="match status" value="1"/>
</dbReference>
<dbReference type="Pfam" id="PF22458">
    <property type="entry name" value="RsmF-B_ferredox"/>
    <property type="match status" value="1"/>
</dbReference>
<evidence type="ECO:0000256" key="7">
    <source>
        <dbReference type="ARBA" id="ARBA00022603"/>
    </source>
</evidence>
<dbReference type="InterPro" id="IPR006027">
    <property type="entry name" value="NusB_RsmB_TIM44"/>
</dbReference>
<dbReference type="InterPro" id="IPR029063">
    <property type="entry name" value="SAM-dependent_MTases_sf"/>
</dbReference>
<gene>
    <name evidence="17" type="primary">rsmB</name>
    <name evidence="17" type="ORF">HCJ96_11265</name>
</gene>
<name>A0ABX1R292_9ALTE</name>
<evidence type="ECO:0000256" key="5">
    <source>
        <dbReference type="ARBA" id="ARBA00022490"/>
    </source>
</evidence>
<organism evidence="17 18">
    <name type="scientific">Alteromonas ponticola</name>
    <dbReference type="NCBI Taxonomy" id="2720613"/>
    <lineage>
        <taxon>Bacteria</taxon>
        <taxon>Pseudomonadati</taxon>
        <taxon>Pseudomonadota</taxon>
        <taxon>Gammaproteobacteria</taxon>
        <taxon>Alteromonadales</taxon>
        <taxon>Alteromonadaceae</taxon>
        <taxon>Alteromonas/Salinimonas group</taxon>
        <taxon>Alteromonas</taxon>
    </lineage>
</organism>
<sequence length="440" mass="49551">MSKHPLPRQKDLRADAAWVIYQILEAGKSSRECLNAAQRRHSAKDSAWLQEMTMGVMRQLPQLQLWLRELLEKPLKGKSKIVEHLLLLGLYQIAFSRVSAHAAVSETVNACSTLGCHGLKGLVNAILRRFQRENMAQQLSDDPVIASGLPKWIVNVLQSHYTETEVAEIVAQTNTVAPIWLRVNQQQITRTAFIQRLDEQQVKYQLSEQHADAVILQSRTDIPSLPGYGEGWFSVQDGAAQYAARLLNPQAGERILDCCAAPGGKTSHIVELQPALSECIALDNEPSRLARLTENMQRLQHEVTVLEADALDIHTWWDGIEFDRILLDAPCSATGVIRRHPDIRWLRKARDIEALCILQQTMLEKLWPLLKTGGTLLYATCSILPQENREQISRFLASHNDAKLEPINDNETITLPGRQILPGEQQMDGFYYARLVKSAS</sequence>
<dbReference type="SUPFAM" id="SSF48013">
    <property type="entry name" value="NusB-like"/>
    <property type="match status" value="1"/>
</dbReference>
<dbReference type="InterPro" id="IPR001678">
    <property type="entry name" value="MeTrfase_RsmB-F_NOP2_dom"/>
</dbReference>
<keyword evidence="18" id="KW-1185">Reference proteome</keyword>
<dbReference type="PANTHER" id="PTHR22807">
    <property type="entry name" value="NOP2 YEAST -RELATED NOL1/NOP2/FMU SUN DOMAIN-CONTAINING"/>
    <property type="match status" value="1"/>
</dbReference>
<evidence type="ECO:0000313" key="17">
    <source>
        <dbReference type="EMBL" id="NMH60603.1"/>
    </source>
</evidence>
<dbReference type="RefSeq" id="WP_169211172.1">
    <property type="nucleotide sequence ID" value="NZ_JAATNW010000006.1"/>
</dbReference>
<dbReference type="CDD" id="cd02440">
    <property type="entry name" value="AdoMet_MTases"/>
    <property type="match status" value="1"/>
</dbReference>
<evidence type="ECO:0000259" key="16">
    <source>
        <dbReference type="PROSITE" id="PS51686"/>
    </source>
</evidence>
<feature type="binding site" evidence="14">
    <location>
        <position position="328"/>
    </location>
    <ligand>
        <name>S-adenosyl-L-methionine</name>
        <dbReference type="ChEBI" id="CHEBI:59789"/>
    </ligand>
</feature>
<dbReference type="InterPro" id="IPR049560">
    <property type="entry name" value="MeTrfase_RsmB-F_NOP2_cat"/>
</dbReference>
<dbReference type="GO" id="GO:0032259">
    <property type="term" value="P:methylation"/>
    <property type="evidence" value="ECO:0007669"/>
    <property type="project" value="UniProtKB-KW"/>
</dbReference>
<dbReference type="InterPro" id="IPR004573">
    <property type="entry name" value="rRNA_ssu_MeTfrase_B"/>
</dbReference>
<comment type="caution">
    <text evidence="17">The sequence shown here is derived from an EMBL/GenBank/DDBJ whole genome shotgun (WGS) entry which is preliminary data.</text>
</comment>
<dbReference type="NCBIfam" id="NF011494">
    <property type="entry name" value="PRK14902.1"/>
    <property type="match status" value="1"/>
</dbReference>
<evidence type="ECO:0000256" key="12">
    <source>
        <dbReference type="ARBA" id="ARBA00031088"/>
    </source>
</evidence>
<comment type="similarity">
    <text evidence="3 14">Belongs to the class I-like SAM-binding methyltransferase superfamily. RsmB/NOP family.</text>
</comment>
<dbReference type="Proteomes" id="UP000709336">
    <property type="component" value="Unassembled WGS sequence"/>
</dbReference>
<dbReference type="NCBIfam" id="NF008149">
    <property type="entry name" value="PRK10901.1"/>
    <property type="match status" value="1"/>
</dbReference>
<dbReference type="NCBIfam" id="TIGR00563">
    <property type="entry name" value="rsmB"/>
    <property type="match status" value="1"/>
</dbReference>
<feature type="coiled-coil region" evidence="15">
    <location>
        <begin position="282"/>
        <end position="309"/>
    </location>
</feature>
<dbReference type="EC" id="2.1.1.176" evidence="4"/>
<dbReference type="Pfam" id="PF01029">
    <property type="entry name" value="NusB"/>
    <property type="match status" value="1"/>
</dbReference>
<keyword evidence="6" id="KW-0698">rRNA processing</keyword>
<dbReference type="PRINTS" id="PR02008">
    <property type="entry name" value="RCMTFAMILY"/>
</dbReference>
<evidence type="ECO:0000256" key="9">
    <source>
        <dbReference type="ARBA" id="ARBA00022691"/>
    </source>
</evidence>
<dbReference type="Gene3D" id="3.40.50.150">
    <property type="entry name" value="Vaccinia Virus protein VP39"/>
    <property type="match status" value="1"/>
</dbReference>
<dbReference type="Gene3D" id="1.10.940.10">
    <property type="entry name" value="NusB-like"/>
    <property type="match status" value="1"/>
</dbReference>
<feature type="binding site" evidence="14">
    <location>
        <position position="283"/>
    </location>
    <ligand>
        <name>S-adenosyl-L-methionine</name>
        <dbReference type="ChEBI" id="CHEBI:59789"/>
    </ligand>
</feature>
<dbReference type="InterPro" id="IPR023267">
    <property type="entry name" value="RCMT"/>
</dbReference>
<proteinExistence type="inferred from homology"/>
<dbReference type="InterPro" id="IPR054728">
    <property type="entry name" value="RsmB-like_ferredoxin"/>
</dbReference>
<evidence type="ECO:0000256" key="6">
    <source>
        <dbReference type="ARBA" id="ARBA00022552"/>
    </source>
</evidence>
<protein>
    <recommendedName>
        <fullName evidence="4">16S rRNA (cytosine(967)-C(5))-methyltransferase</fullName>
        <ecNumber evidence="4">2.1.1.176</ecNumber>
    </recommendedName>
    <alternativeName>
        <fullName evidence="11">16S rRNA m5C967 methyltransferase</fullName>
    </alternativeName>
    <alternativeName>
        <fullName evidence="12">rRNA (cytosine-C(5)-)-methyltransferase RsmB</fullName>
    </alternativeName>
</protein>
<dbReference type="PROSITE" id="PS51686">
    <property type="entry name" value="SAM_MT_RSMB_NOP"/>
    <property type="match status" value="1"/>
</dbReference>
<reference evidence="17 18" key="1">
    <citation type="submission" date="2020-03" db="EMBL/GenBank/DDBJ databases">
        <title>Alteromonas ponticola sp. nov., isolated from seawater.</title>
        <authorList>
            <person name="Yoon J.-H."/>
            <person name="Kim Y.-O."/>
        </authorList>
    </citation>
    <scope>NUCLEOTIDE SEQUENCE [LARGE SCALE GENOMIC DNA]</scope>
    <source>
        <strain evidence="17 18">MYP5</strain>
    </source>
</reference>
<evidence type="ECO:0000256" key="13">
    <source>
        <dbReference type="ARBA" id="ARBA00047283"/>
    </source>
</evidence>
<dbReference type="Gene3D" id="3.30.70.1170">
    <property type="entry name" value="Sun protein, domain 3"/>
    <property type="match status" value="1"/>
</dbReference>
<evidence type="ECO:0000256" key="8">
    <source>
        <dbReference type="ARBA" id="ARBA00022679"/>
    </source>
</evidence>
<dbReference type="SUPFAM" id="SSF53335">
    <property type="entry name" value="S-adenosyl-L-methionine-dependent methyltransferases"/>
    <property type="match status" value="1"/>
</dbReference>
<evidence type="ECO:0000313" key="18">
    <source>
        <dbReference type="Proteomes" id="UP000709336"/>
    </source>
</evidence>
<evidence type="ECO:0000256" key="4">
    <source>
        <dbReference type="ARBA" id="ARBA00012140"/>
    </source>
</evidence>
<comment type="function">
    <text evidence="1">Specifically methylates the cytosine at position 967 (m5C967) of 16S rRNA.</text>
</comment>